<dbReference type="GO" id="GO:0016567">
    <property type="term" value="P:protein ubiquitination"/>
    <property type="evidence" value="ECO:0007669"/>
    <property type="project" value="UniProtKB-UniRule"/>
</dbReference>
<evidence type="ECO:0000256" key="6">
    <source>
        <dbReference type="ARBA" id="ARBA00022833"/>
    </source>
</evidence>
<dbReference type="InterPro" id="IPR013083">
    <property type="entry name" value="Znf_RING/FYVE/PHD"/>
</dbReference>
<dbReference type="GO" id="GO:0008270">
    <property type="term" value="F:zinc ion binding"/>
    <property type="evidence" value="ECO:0007669"/>
    <property type="project" value="UniProtKB-KW"/>
</dbReference>
<reference evidence="11" key="1">
    <citation type="submission" date="2014-08" db="EMBL/GenBank/DDBJ databases">
        <authorList>
            <person name="Senf B."/>
            <person name="Petzold A."/>
            <person name="Downie B.R."/>
            <person name="Koch P."/>
            <person name="Platzer M."/>
        </authorList>
    </citation>
    <scope>NUCLEOTIDE SEQUENCE [LARGE SCALE GENOMIC DNA]</scope>
    <source>
        <strain evidence="11">GRZ</strain>
    </source>
</reference>
<keyword evidence="8" id="KW-0963">Cytoplasm</keyword>
<keyword evidence="5 8" id="KW-0833">Ubl conjugation pathway</keyword>
<dbReference type="Gene3D" id="3.30.40.10">
    <property type="entry name" value="Zinc/RING finger domain, C3HC4 (zinc finger)"/>
    <property type="match status" value="1"/>
</dbReference>
<organism evidence="11 12">
    <name type="scientific">Nothobranchius furzeri</name>
    <name type="common">Turquoise killifish</name>
    <dbReference type="NCBI Taxonomy" id="105023"/>
    <lineage>
        <taxon>Eukaryota</taxon>
        <taxon>Metazoa</taxon>
        <taxon>Chordata</taxon>
        <taxon>Craniata</taxon>
        <taxon>Vertebrata</taxon>
        <taxon>Euteleostomi</taxon>
        <taxon>Actinopterygii</taxon>
        <taxon>Neopterygii</taxon>
        <taxon>Teleostei</taxon>
        <taxon>Neoteleostei</taxon>
        <taxon>Acanthomorphata</taxon>
        <taxon>Ovalentaria</taxon>
        <taxon>Atherinomorphae</taxon>
        <taxon>Cyprinodontiformes</taxon>
        <taxon>Nothobranchiidae</taxon>
        <taxon>Nothobranchius</taxon>
    </lineage>
</organism>
<dbReference type="GO" id="GO:0005769">
    <property type="term" value="C:early endosome"/>
    <property type="evidence" value="ECO:0007669"/>
    <property type="project" value="TreeGrafter"/>
</dbReference>
<feature type="region of interest" description="Disordered" evidence="9">
    <location>
        <begin position="381"/>
        <end position="449"/>
    </location>
</feature>
<reference evidence="11" key="3">
    <citation type="submission" date="2025-09" db="UniProtKB">
        <authorList>
            <consortium name="Ensembl"/>
        </authorList>
    </citation>
    <scope>IDENTIFICATION</scope>
</reference>
<dbReference type="InterPro" id="IPR045194">
    <property type="entry name" value="MGRN1/RNF157-like"/>
</dbReference>
<dbReference type="CDD" id="cd16817">
    <property type="entry name" value="mRING-HC-C3HC5_RNF157"/>
    <property type="match status" value="1"/>
</dbReference>
<evidence type="ECO:0000256" key="3">
    <source>
        <dbReference type="ARBA" id="ARBA00022723"/>
    </source>
</evidence>
<dbReference type="SUPFAM" id="SSF57850">
    <property type="entry name" value="RING/U-box"/>
    <property type="match status" value="1"/>
</dbReference>
<dbReference type="InterPro" id="IPR058981">
    <property type="entry name" value="MGRN1/RNF157-like_N"/>
</dbReference>
<keyword evidence="3 8" id="KW-0479">Metal-binding</keyword>
<sequence length="449" mass="49779">MGSILSRRIAGVEDIDIQANSAYRFPPKSGNYFASHFFMGGEKFDTPHPEGYLFGENMDLNFLGNRPVQFPYVTPAPHEPVKTLRSLVNIRKDSLRLVRYKDDSDTSGEEGVKPKVQYSVEFTFDADARVAITLYCQAFEEFSNGMAVYSPKDPTMVSETVHYKRGVSQQFSMPSFKIDFSEWKEEDLNFDLDRGVFPMVIQAVVDEGDVSVMVAQFDLVLVFQVDRVSYLLQEIYGIENKNNQETKPSDDENSDNSNECVVCLSDLRDTLILPCRHLCLCNSCADTLRYQANNCPICRLPFRALLQIRAVRKKPGALSPVSFSPVLAQTMDHDEHSSTDSLPPGFEPISLLEALNGLCSVSPPIPSAPLYDEINFSGGLGGDNRQLSSPEHLSDGSLQKGKVSKSPDRSPSSPIQEEDEEKLSEMSDAQPHTRLSSSPAPTDVSSSSG</sequence>
<dbReference type="GO" id="GO:0045744">
    <property type="term" value="P:negative regulation of G protein-coupled receptor signaling pathway"/>
    <property type="evidence" value="ECO:0007669"/>
    <property type="project" value="TreeGrafter"/>
</dbReference>
<dbReference type="PANTHER" id="PTHR22996">
    <property type="entry name" value="MAHOGUNIN"/>
    <property type="match status" value="1"/>
</dbReference>
<keyword evidence="12" id="KW-1185">Reference proteome</keyword>
<evidence type="ECO:0000313" key="12">
    <source>
        <dbReference type="Proteomes" id="UP000694548"/>
    </source>
</evidence>
<dbReference type="Pfam" id="PF26192">
    <property type="entry name" value="RNF157-like_N"/>
    <property type="match status" value="1"/>
</dbReference>
<feature type="domain" description="RING-type" evidence="10">
    <location>
        <begin position="260"/>
        <end position="299"/>
    </location>
</feature>
<evidence type="ECO:0000256" key="2">
    <source>
        <dbReference type="ARBA" id="ARBA00022679"/>
    </source>
</evidence>
<dbReference type="Proteomes" id="UP000694548">
    <property type="component" value="Chromosome sgr05"/>
</dbReference>
<protein>
    <recommendedName>
        <fullName evidence="8">E3 ubiquitin-protein ligase</fullName>
        <ecNumber evidence="8">2.3.2.27</ecNumber>
    </recommendedName>
    <alternativeName>
        <fullName evidence="8">RING-type E3 ubiquitin transferase</fullName>
    </alternativeName>
</protein>
<dbReference type="GO" id="GO:0008333">
    <property type="term" value="P:endosome to lysosome transport"/>
    <property type="evidence" value="ECO:0007669"/>
    <property type="project" value="TreeGrafter"/>
</dbReference>
<comment type="function">
    <text evidence="8">E3 ubiquitin ligase.</text>
</comment>
<dbReference type="SMART" id="SM00184">
    <property type="entry name" value="RING"/>
    <property type="match status" value="1"/>
</dbReference>
<dbReference type="EC" id="2.3.2.27" evidence="8"/>
<evidence type="ECO:0000256" key="4">
    <source>
        <dbReference type="ARBA" id="ARBA00022771"/>
    </source>
</evidence>
<dbReference type="Pfam" id="PF13920">
    <property type="entry name" value="zf-C3HC4_3"/>
    <property type="match status" value="1"/>
</dbReference>
<dbReference type="PANTHER" id="PTHR22996:SF2">
    <property type="entry name" value="E3 UBIQUITIN-PROTEIN LIGASE MGRN1"/>
    <property type="match status" value="1"/>
</dbReference>
<comment type="catalytic activity">
    <reaction evidence="1 8">
        <text>S-ubiquitinyl-[E2 ubiquitin-conjugating enzyme]-L-cysteine + [acceptor protein]-L-lysine = [E2 ubiquitin-conjugating enzyme]-L-cysteine + N(6)-ubiquitinyl-[acceptor protein]-L-lysine.</text>
        <dbReference type="EC" id="2.3.2.27"/>
    </reaction>
</comment>
<evidence type="ECO:0000256" key="9">
    <source>
        <dbReference type="SAM" id="MobiDB-lite"/>
    </source>
</evidence>
<accession>A0A8C6LKF8</accession>
<dbReference type="GO" id="GO:0005634">
    <property type="term" value="C:nucleus"/>
    <property type="evidence" value="ECO:0007669"/>
    <property type="project" value="TreeGrafter"/>
</dbReference>
<keyword evidence="6 8" id="KW-0862">Zinc</keyword>
<dbReference type="PROSITE" id="PS50089">
    <property type="entry name" value="ZF_RING_2"/>
    <property type="match status" value="1"/>
</dbReference>
<dbReference type="GO" id="GO:0005886">
    <property type="term" value="C:plasma membrane"/>
    <property type="evidence" value="ECO:0007669"/>
    <property type="project" value="TreeGrafter"/>
</dbReference>
<gene>
    <name evidence="11" type="primary">MGRN1</name>
    <name evidence="11" type="synonym">mgrn1b</name>
</gene>
<dbReference type="FunFam" id="3.30.40.10:FF:000013">
    <property type="entry name" value="E3 ubiquitin-protein ligase MGRN1 isoform 1"/>
    <property type="match status" value="1"/>
</dbReference>
<evidence type="ECO:0000256" key="5">
    <source>
        <dbReference type="ARBA" id="ARBA00022786"/>
    </source>
</evidence>
<dbReference type="GeneTree" id="ENSGT00390000009925"/>
<dbReference type="InterPro" id="IPR001841">
    <property type="entry name" value="Znf_RING"/>
</dbReference>
<proteinExistence type="predicted"/>
<dbReference type="GO" id="GO:0043951">
    <property type="term" value="P:negative regulation of cAMP-mediated signaling"/>
    <property type="evidence" value="ECO:0007669"/>
    <property type="project" value="TreeGrafter"/>
</dbReference>
<evidence type="ECO:0000259" key="10">
    <source>
        <dbReference type="PROSITE" id="PS50089"/>
    </source>
</evidence>
<evidence type="ECO:0000256" key="8">
    <source>
        <dbReference type="RuleBase" id="RU369081"/>
    </source>
</evidence>
<evidence type="ECO:0000313" key="11">
    <source>
        <dbReference type="Ensembl" id="ENSNFUP00015019863.1"/>
    </source>
</evidence>
<dbReference type="GO" id="GO:0061630">
    <property type="term" value="F:ubiquitin protein ligase activity"/>
    <property type="evidence" value="ECO:0007669"/>
    <property type="project" value="UniProtKB-UniRule"/>
</dbReference>
<dbReference type="AlphaFoldDB" id="A0A8C6LKF8"/>
<keyword evidence="4 7" id="KW-0863">Zinc-finger</keyword>
<reference evidence="11" key="2">
    <citation type="submission" date="2025-08" db="UniProtKB">
        <authorList>
            <consortium name="Ensembl"/>
        </authorList>
    </citation>
    <scope>IDENTIFICATION</scope>
</reference>
<name>A0A8C6LKF8_NOTFU</name>
<dbReference type="Ensembl" id="ENSNFUT00015020789.1">
    <property type="protein sequence ID" value="ENSNFUP00015019863.1"/>
    <property type="gene ID" value="ENSNFUG00015008293.1"/>
</dbReference>
<feature type="compositionally biased region" description="Low complexity" evidence="9">
    <location>
        <begin position="436"/>
        <end position="449"/>
    </location>
</feature>
<comment type="subcellular location">
    <subcellularLocation>
        <location evidence="8">Cytoplasm</location>
    </subcellularLocation>
</comment>
<keyword evidence="2 8" id="KW-0808">Transferase</keyword>
<evidence type="ECO:0000256" key="7">
    <source>
        <dbReference type="PROSITE-ProRule" id="PRU00175"/>
    </source>
</evidence>
<evidence type="ECO:0000256" key="1">
    <source>
        <dbReference type="ARBA" id="ARBA00000900"/>
    </source>
</evidence>